<dbReference type="InterPro" id="IPR003660">
    <property type="entry name" value="HAMP_dom"/>
</dbReference>
<dbReference type="Pfam" id="PF00672">
    <property type="entry name" value="HAMP"/>
    <property type="match status" value="1"/>
</dbReference>
<evidence type="ECO:0000256" key="7">
    <source>
        <dbReference type="ARBA" id="ARBA00022679"/>
    </source>
</evidence>
<keyword evidence="7" id="KW-0808">Transferase</keyword>
<dbReference type="GO" id="GO:0005886">
    <property type="term" value="C:plasma membrane"/>
    <property type="evidence" value="ECO:0007669"/>
    <property type="project" value="UniProtKB-SubCell"/>
</dbReference>
<accession>A0A8J3E294</accession>
<proteinExistence type="predicted"/>
<evidence type="ECO:0000256" key="11">
    <source>
        <dbReference type="ARBA" id="ARBA00022840"/>
    </source>
</evidence>
<dbReference type="PRINTS" id="PR00344">
    <property type="entry name" value="BCTRLSENSOR"/>
</dbReference>
<keyword evidence="12 15" id="KW-1133">Transmembrane helix</keyword>
<dbReference type="SMART" id="SM00388">
    <property type="entry name" value="HisKA"/>
    <property type="match status" value="1"/>
</dbReference>
<dbReference type="Pfam" id="PF02518">
    <property type="entry name" value="HATPase_c"/>
    <property type="match status" value="1"/>
</dbReference>
<evidence type="ECO:0000256" key="3">
    <source>
        <dbReference type="ARBA" id="ARBA00012438"/>
    </source>
</evidence>
<feature type="transmembrane region" description="Helical" evidence="15">
    <location>
        <begin position="29"/>
        <end position="53"/>
    </location>
</feature>
<dbReference type="CDD" id="cd00082">
    <property type="entry name" value="HisKA"/>
    <property type="match status" value="1"/>
</dbReference>
<feature type="transmembrane region" description="Helical" evidence="15">
    <location>
        <begin position="176"/>
        <end position="197"/>
    </location>
</feature>
<evidence type="ECO:0000259" key="16">
    <source>
        <dbReference type="PROSITE" id="PS50109"/>
    </source>
</evidence>
<dbReference type="Gene3D" id="1.10.287.130">
    <property type="match status" value="1"/>
</dbReference>
<dbReference type="InterPro" id="IPR003594">
    <property type="entry name" value="HATPase_dom"/>
</dbReference>
<keyword evidence="19" id="KW-1185">Reference proteome</keyword>
<evidence type="ECO:0000256" key="8">
    <source>
        <dbReference type="ARBA" id="ARBA00022692"/>
    </source>
</evidence>
<comment type="caution">
    <text evidence="18">The sequence shown here is derived from an EMBL/GenBank/DDBJ whole genome shotgun (WGS) entry which is preliminary data.</text>
</comment>
<reference evidence="18" key="2">
    <citation type="submission" date="2020-09" db="EMBL/GenBank/DDBJ databases">
        <authorList>
            <person name="Sun Q."/>
            <person name="Zhou Y."/>
        </authorList>
    </citation>
    <scope>NUCLEOTIDE SEQUENCE</scope>
    <source>
        <strain evidence="18">CGMCC 1.15725</strain>
    </source>
</reference>
<dbReference type="GO" id="GO:0000155">
    <property type="term" value="F:phosphorelay sensor kinase activity"/>
    <property type="evidence" value="ECO:0007669"/>
    <property type="project" value="InterPro"/>
</dbReference>
<evidence type="ECO:0000256" key="4">
    <source>
        <dbReference type="ARBA" id="ARBA00022475"/>
    </source>
</evidence>
<keyword evidence="5" id="KW-0997">Cell inner membrane</keyword>
<comment type="catalytic activity">
    <reaction evidence="1">
        <text>ATP + protein L-histidine = ADP + protein N-phospho-L-histidine.</text>
        <dbReference type="EC" id="2.7.13.3"/>
    </reaction>
</comment>
<evidence type="ECO:0000256" key="12">
    <source>
        <dbReference type="ARBA" id="ARBA00022989"/>
    </source>
</evidence>
<dbReference type="AlphaFoldDB" id="A0A8J3E294"/>
<feature type="domain" description="HAMP" evidence="17">
    <location>
        <begin position="198"/>
        <end position="250"/>
    </location>
</feature>
<dbReference type="InterPro" id="IPR036097">
    <property type="entry name" value="HisK_dim/P_sf"/>
</dbReference>
<sequence length="454" mass="50280">MFSSRTETERRALGSRNSSLFKRMLPRTLFGRSVLILVTPLILVQAVATWVFYDRLWDTVVRRLASGAAGDIALTIDARSLNPSGDTQLFELAHGSTEFSFQLVPGAQLPDRPPEPTGSLIERHLGNALAERVGRPFQIDERAQATQHIIDIAIQLPEGVLDVAVPRSRVLIGAPYIFILWMIGTALVTFALATRFLRNQVRSLRRLASAAEAFGKGRDVPHFKPEGATEVRQAAAAFLVMRERLQRQISQRTEMLAGVSHDLRTPLTRMKLELELLGDVEEVEGLRGDVAEMQQMIEGYLAFARGEGNEQPAIVDLMEFMGEAVATARRDGTEISLIGPQELHVPIRRDAFRRCVMNLIGNASRYGGHVWVTVMPTSSTVEMMIDDDGPGIPEALREAVFRPFYRLESSRNQETGGIGLGLTIARDIMLSHGGELKLETSPQSGLRARLVLPR</sequence>
<evidence type="ECO:0000256" key="13">
    <source>
        <dbReference type="ARBA" id="ARBA00023012"/>
    </source>
</evidence>
<dbReference type="Pfam" id="PF00512">
    <property type="entry name" value="HisKA"/>
    <property type="match status" value="1"/>
</dbReference>
<evidence type="ECO:0000313" key="19">
    <source>
        <dbReference type="Proteomes" id="UP000646365"/>
    </source>
</evidence>
<keyword evidence="10" id="KW-0418">Kinase</keyword>
<organism evidence="18 19">
    <name type="scientific">Aliidongia dinghuensis</name>
    <dbReference type="NCBI Taxonomy" id="1867774"/>
    <lineage>
        <taxon>Bacteria</taxon>
        <taxon>Pseudomonadati</taxon>
        <taxon>Pseudomonadota</taxon>
        <taxon>Alphaproteobacteria</taxon>
        <taxon>Rhodospirillales</taxon>
        <taxon>Dongiaceae</taxon>
        <taxon>Aliidongia</taxon>
    </lineage>
</organism>
<dbReference type="PANTHER" id="PTHR44936">
    <property type="entry name" value="SENSOR PROTEIN CREC"/>
    <property type="match status" value="1"/>
</dbReference>
<dbReference type="InterPro" id="IPR005467">
    <property type="entry name" value="His_kinase_dom"/>
</dbReference>
<evidence type="ECO:0000256" key="14">
    <source>
        <dbReference type="ARBA" id="ARBA00023136"/>
    </source>
</evidence>
<dbReference type="InterPro" id="IPR003661">
    <property type="entry name" value="HisK_dim/P_dom"/>
</dbReference>
<evidence type="ECO:0000256" key="9">
    <source>
        <dbReference type="ARBA" id="ARBA00022741"/>
    </source>
</evidence>
<dbReference type="InterPro" id="IPR036890">
    <property type="entry name" value="HATPase_C_sf"/>
</dbReference>
<evidence type="ECO:0000313" key="18">
    <source>
        <dbReference type="EMBL" id="GGF08166.1"/>
    </source>
</evidence>
<dbReference type="EC" id="2.7.13.3" evidence="3"/>
<evidence type="ECO:0000256" key="5">
    <source>
        <dbReference type="ARBA" id="ARBA00022519"/>
    </source>
</evidence>
<dbReference type="PROSITE" id="PS50885">
    <property type="entry name" value="HAMP"/>
    <property type="match status" value="1"/>
</dbReference>
<dbReference type="CDD" id="cd06225">
    <property type="entry name" value="HAMP"/>
    <property type="match status" value="1"/>
</dbReference>
<dbReference type="PROSITE" id="PS50109">
    <property type="entry name" value="HIS_KIN"/>
    <property type="match status" value="1"/>
</dbReference>
<keyword evidence="13" id="KW-0902">Two-component regulatory system</keyword>
<keyword evidence="9" id="KW-0547">Nucleotide-binding</keyword>
<comment type="subcellular location">
    <subcellularLocation>
        <location evidence="2">Cell inner membrane</location>
        <topology evidence="2">Multi-pass membrane protein</topology>
    </subcellularLocation>
</comment>
<evidence type="ECO:0000256" key="6">
    <source>
        <dbReference type="ARBA" id="ARBA00022553"/>
    </source>
</evidence>
<evidence type="ECO:0000256" key="1">
    <source>
        <dbReference type="ARBA" id="ARBA00000085"/>
    </source>
</evidence>
<dbReference type="SUPFAM" id="SSF47384">
    <property type="entry name" value="Homodimeric domain of signal transducing histidine kinase"/>
    <property type="match status" value="1"/>
</dbReference>
<keyword evidence="8 15" id="KW-0812">Transmembrane</keyword>
<dbReference type="InterPro" id="IPR050980">
    <property type="entry name" value="2C_sensor_his_kinase"/>
</dbReference>
<feature type="domain" description="Histidine kinase" evidence="16">
    <location>
        <begin position="258"/>
        <end position="454"/>
    </location>
</feature>
<reference evidence="18" key="1">
    <citation type="journal article" date="2014" name="Int. J. Syst. Evol. Microbiol.">
        <title>Complete genome sequence of Corynebacterium casei LMG S-19264T (=DSM 44701T), isolated from a smear-ripened cheese.</title>
        <authorList>
            <consortium name="US DOE Joint Genome Institute (JGI-PGF)"/>
            <person name="Walter F."/>
            <person name="Albersmeier A."/>
            <person name="Kalinowski J."/>
            <person name="Ruckert C."/>
        </authorList>
    </citation>
    <scope>NUCLEOTIDE SEQUENCE</scope>
    <source>
        <strain evidence="18">CGMCC 1.15725</strain>
    </source>
</reference>
<evidence type="ECO:0000256" key="15">
    <source>
        <dbReference type="SAM" id="Phobius"/>
    </source>
</evidence>
<dbReference type="SMART" id="SM00304">
    <property type="entry name" value="HAMP"/>
    <property type="match status" value="1"/>
</dbReference>
<dbReference type="EMBL" id="BMJQ01000003">
    <property type="protein sequence ID" value="GGF08166.1"/>
    <property type="molecule type" value="Genomic_DNA"/>
</dbReference>
<evidence type="ECO:0000256" key="2">
    <source>
        <dbReference type="ARBA" id="ARBA00004429"/>
    </source>
</evidence>
<keyword evidence="4" id="KW-1003">Cell membrane</keyword>
<gene>
    <name evidence="18" type="ORF">GCM10011611_11960</name>
</gene>
<dbReference type="SMART" id="SM00387">
    <property type="entry name" value="HATPase_c"/>
    <property type="match status" value="1"/>
</dbReference>
<dbReference type="PANTHER" id="PTHR44936:SF5">
    <property type="entry name" value="SENSOR HISTIDINE KINASE ENVZ"/>
    <property type="match status" value="1"/>
</dbReference>
<evidence type="ECO:0000259" key="17">
    <source>
        <dbReference type="PROSITE" id="PS50885"/>
    </source>
</evidence>
<dbReference type="InterPro" id="IPR004358">
    <property type="entry name" value="Sig_transdc_His_kin-like_C"/>
</dbReference>
<protein>
    <recommendedName>
        <fullName evidence="3">histidine kinase</fullName>
        <ecNumber evidence="3">2.7.13.3</ecNumber>
    </recommendedName>
</protein>
<keyword evidence="11" id="KW-0067">ATP-binding</keyword>
<dbReference type="Gene3D" id="3.30.565.10">
    <property type="entry name" value="Histidine kinase-like ATPase, C-terminal domain"/>
    <property type="match status" value="1"/>
</dbReference>
<dbReference type="RefSeq" id="WP_189043588.1">
    <property type="nucleotide sequence ID" value="NZ_BMJQ01000003.1"/>
</dbReference>
<dbReference type="Proteomes" id="UP000646365">
    <property type="component" value="Unassembled WGS sequence"/>
</dbReference>
<keyword evidence="6" id="KW-0597">Phosphoprotein</keyword>
<keyword evidence="14 15" id="KW-0472">Membrane</keyword>
<dbReference type="SUPFAM" id="SSF55874">
    <property type="entry name" value="ATPase domain of HSP90 chaperone/DNA topoisomerase II/histidine kinase"/>
    <property type="match status" value="1"/>
</dbReference>
<dbReference type="GO" id="GO:0005524">
    <property type="term" value="F:ATP binding"/>
    <property type="evidence" value="ECO:0007669"/>
    <property type="project" value="UniProtKB-KW"/>
</dbReference>
<name>A0A8J3E294_9PROT</name>
<evidence type="ECO:0000256" key="10">
    <source>
        <dbReference type="ARBA" id="ARBA00022777"/>
    </source>
</evidence>